<gene>
    <name evidence="2" type="ORF">QJS04_geneDACA001637</name>
</gene>
<dbReference type="AlphaFoldDB" id="A0AAV9BH26"/>
<reference evidence="2" key="2">
    <citation type="submission" date="2023-06" db="EMBL/GenBank/DDBJ databases">
        <authorList>
            <person name="Ma L."/>
            <person name="Liu K.-W."/>
            <person name="Li Z."/>
            <person name="Hsiao Y.-Y."/>
            <person name="Qi Y."/>
            <person name="Fu T."/>
            <person name="Tang G."/>
            <person name="Zhang D."/>
            <person name="Sun W.-H."/>
            <person name="Liu D.-K."/>
            <person name="Li Y."/>
            <person name="Chen G.-Z."/>
            <person name="Liu X.-D."/>
            <person name="Liao X.-Y."/>
            <person name="Jiang Y.-T."/>
            <person name="Yu X."/>
            <person name="Hao Y."/>
            <person name="Huang J."/>
            <person name="Zhao X.-W."/>
            <person name="Ke S."/>
            <person name="Chen Y.-Y."/>
            <person name="Wu W.-L."/>
            <person name="Hsu J.-L."/>
            <person name="Lin Y.-F."/>
            <person name="Huang M.-D."/>
            <person name="Li C.-Y."/>
            <person name="Huang L."/>
            <person name="Wang Z.-W."/>
            <person name="Zhao X."/>
            <person name="Zhong W.-Y."/>
            <person name="Peng D.-H."/>
            <person name="Ahmad S."/>
            <person name="Lan S."/>
            <person name="Zhang J.-S."/>
            <person name="Tsai W.-C."/>
            <person name="Van De Peer Y."/>
            <person name="Liu Z.-J."/>
        </authorList>
    </citation>
    <scope>NUCLEOTIDE SEQUENCE</scope>
    <source>
        <strain evidence="2">SCP</strain>
        <tissue evidence="2">Leaves</tissue>
    </source>
</reference>
<evidence type="ECO:0000313" key="3">
    <source>
        <dbReference type="Proteomes" id="UP001179952"/>
    </source>
</evidence>
<proteinExistence type="predicted"/>
<dbReference type="PROSITE" id="PS51257">
    <property type="entry name" value="PROKAR_LIPOPROTEIN"/>
    <property type="match status" value="1"/>
</dbReference>
<keyword evidence="1" id="KW-0472">Membrane</keyword>
<evidence type="ECO:0000256" key="1">
    <source>
        <dbReference type="SAM" id="Phobius"/>
    </source>
</evidence>
<keyword evidence="3" id="KW-1185">Reference proteome</keyword>
<feature type="transmembrane region" description="Helical" evidence="1">
    <location>
        <begin position="12"/>
        <end position="34"/>
    </location>
</feature>
<organism evidence="2 3">
    <name type="scientific">Acorus gramineus</name>
    <name type="common">Dwarf sweet flag</name>
    <dbReference type="NCBI Taxonomy" id="55184"/>
    <lineage>
        <taxon>Eukaryota</taxon>
        <taxon>Viridiplantae</taxon>
        <taxon>Streptophyta</taxon>
        <taxon>Embryophyta</taxon>
        <taxon>Tracheophyta</taxon>
        <taxon>Spermatophyta</taxon>
        <taxon>Magnoliopsida</taxon>
        <taxon>Liliopsida</taxon>
        <taxon>Acoraceae</taxon>
        <taxon>Acorus</taxon>
    </lineage>
</organism>
<comment type="caution">
    <text evidence="2">The sequence shown here is derived from an EMBL/GenBank/DDBJ whole genome shotgun (WGS) entry which is preliminary data.</text>
</comment>
<name>A0AAV9BH26_ACOGR</name>
<dbReference type="EMBL" id="JAUJYN010000003">
    <property type="protein sequence ID" value="KAK1275725.1"/>
    <property type="molecule type" value="Genomic_DNA"/>
</dbReference>
<evidence type="ECO:0000313" key="2">
    <source>
        <dbReference type="EMBL" id="KAK1275725.1"/>
    </source>
</evidence>
<accession>A0AAV9BH26</accession>
<keyword evidence="1" id="KW-0812">Transmembrane</keyword>
<keyword evidence="1" id="KW-1133">Transmembrane helix</keyword>
<dbReference type="Proteomes" id="UP001179952">
    <property type="component" value="Unassembled WGS sequence"/>
</dbReference>
<reference evidence="2" key="1">
    <citation type="journal article" date="2023" name="Nat. Commun.">
        <title>Diploid and tetraploid genomes of Acorus and the evolution of monocots.</title>
        <authorList>
            <person name="Ma L."/>
            <person name="Liu K.W."/>
            <person name="Li Z."/>
            <person name="Hsiao Y.Y."/>
            <person name="Qi Y."/>
            <person name="Fu T."/>
            <person name="Tang G.D."/>
            <person name="Zhang D."/>
            <person name="Sun W.H."/>
            <person name="Liu D.K."/>
            <person name="Li Y."/>
            <person name="Chen G.Z."/>
            <person name="Liu X.D."/>
            <person name="Liao X.Y."/>
            <person name="Jiang Y.T."/>
            <person name="Yu X."/>
            <person name="Hao Y."/>
            <person name="Huang J."/>
            <person name="Zhao X.W."/>
            <person name="Ke S."/>
            <person name="Chen Y.Y."/>
            <person name="Wu W.L."/>
            <person name="Hsu J.L."/>
            <person name="Lin Y.F."/>
            <person name="Huang M.D."/>
            <person name="Li C.Y."/>
            <person name="Huang L."/>
            <person name="Wang Z.W."/>
            <person name="Zhao X."/>
            <person name="Zhong W.Y."/>
            <person name="Peng D.H."/>
            <person name="Ahmad S."/>
            <person name="Lan S."/>
            <person name="Zhang J.S."/>
            <person name="Tsai W.C."/>
            <person name="Van de Peer Y."/>
            <person name="Liu Z.J."/>
        </authorList>
    </citation>
    <scope>NUCLEOTIDE SEQUENCE</scope>
    <source>
        <strain evidence="2">SCP</strain>
    </source>
</reference>
<sequence length="52" mass="6070">MNKYISGMHFPLIVLGCIFLLMHTCYLMRIFLFVQLSVLSNYGDDEVPLIFL</sequence>
<protein>
    <submittedName>
        <fullName evidence="2">Uncharacterized protein</fullName>
    </submittedName>
</protein>